<comment type="caution">
    <text evidence="1">The sequence shown here is derived from an EMBL/GenBank/DDBJ whole genome shotgun (WGS) entry which is preliminary data.</text>
</comment>
<gene>
    <name evidence="1" type="ORF">S01H4_17655</name>
</gene>
<dbReference type="AlphaFoldDB" id="X1A098"/>
<organism evidence="1">
    <name type="scientific">marine sediment metagenome</name>
    <dbReference type="NCBI Taxonomy" id="412755"/>
    <lineage>
        <taxon>unclassified sequences</taxon>
        <taxon>metagenomes</taxon>
        <taxon>ecological metagenomes</taxon>
    </lineage>
</organism>
<feature type="non-terminal residue" evidence="1">
    <location>
        <position position="1"/>
    </location>
</feature>
<sequence>IYNIALHYYTCQSDYRKMAVEQKFLYGDGKAAQKIIKLLLELCQ</sequence>
<evidence type="ECO:0000313" key="1">
    <source>
        <dbReference type="EMBL" id="GAG63557.1"/>
    </source>
</evidence>
<protein>
    <submittedName>
        <fullName evidence="1">Uncharacterized protein</fullName>
    </submittedName>
</protein>
<reference evidence="1" key="1">
    <citation type="journal article" date="2014" name="Front. Microbiol.">
        <title>High frequency of phylogenetically diverse reductive dehalogenase-homologous genes in deep subseafloor sedimentary metagenomes.</title>
        <authorList>
            <person name="Kawai M."/>
            <person name="Futagami T."/>
            <person name="Toyoda A."/>
            <person name="Takaki Y."/>
            <person name="Nishi S."/>
            <person name="Hori S."/>
            <person name="Arai W."/>
            <person name="Tsubouchi T."/>
            <person name="Morono Y."/>
            <person name="Uchiyama I."/>
            <person name="Ito T."/>
            <person name="Fujiyama A."/>
            <person name="Inagaki F."/>
            <person name="Takami H."/>
        </authorList>
    </citation>
    <scope>NUCLEOTIDE SEQUENCE</scope>
    <source>
        <strain evidence="1">Expedition CK06-06</strain>
    </source>
</reference>
<proteinExistence type="predicted"/>
<dbReference type="EMBL" id="BART01007791">
    <property type="protein sequence ID" value="GAG63557.1"/>
    <property type="molecule type" value="Genomic_DNA"/>
</dbReference>
<accession>X1A098</accession>
<name>X1A098_9ZZZZ</name>